<reference evidence="2" key="1">
    <citation type="submission" date="2021-02" db="EMBL/GenBank/DDBJ databases">
        <authorList>
            <person name="Nowell W R."/>
        </authorList>
    </citation>
    <scope>NUCLEOTIDE SEQUENCE</scope>
</reference>
<feature type="compositionally biased region" description="Basic residues" evidence="1">
    <location>
        <begin position="48"/>
        <end position="59"/>
    </location>
</feature>
<evidence type="ECO:0000313" key="3">
    <source>
        <dbReference type="Proteomes" id="UP000663874"/>
    </source>
</evidence>
<evidence type="ECO:0000313" key="2">
    <source>
        <dbReference type="EMBL" id="CAF4310530.1"/>
    </source>
</evidence>
<sequence length="59" mass="6688">MNGNLQQTPIVSHSQQQFGTNDIEKFNNNPYAAQTIRAYPIVEQPSPPKKHHRSSSKNL</sequence>
<feature type="region of interest" description="Disordered" evidence="1">
    <location>
        <begin position="1"/>
        <end position="26"/>
    </location>
</feature>
<name>A0A820IKN1_9BILA</name>
<dbReference type="AlphaFoldDB" id="A0A820IKN1"/>
<organism evidence="2 3">
    <name type="scientific">Rotaria sordida</name>
    <dbReference type="NCBI Taxonomy" id="392033"/>
    <lineage>
        <taxon>Eukaryota</taxon>
        <taxon>Metazoa</taxon>
        <taxon>Spiralia</taxon>
        <taxon>Gnathifera</taxon>
        <taxon>Rotifera</taxon>
        <taxon>Eurotatoria</taxon>
        <taxon>Bdelloidea</taxon>
        <taxon>Philodinida</taxon>
        <taxon>Philodinidae</taxon>
        <taxon>Rotaria</taxon>
    </lineage>
</organism>
<dbReference type="EMBL" id="CAJOBE010036275">
    <property type="protein sequence ID" value="CAF4310530.1"/>
    <property type="molecule type" value="Genomic_DNA"/>
</dbReference>
<proteinExistence type="predicted"/>
<protein>
    <submittedName>
        <fullName evidence="2">Uncharacterized protein</fullName>
    </submittedName>
</protein>
<feature type="region of interest" description="Disordered" evidence="1">
    <location>
        <begin position="39"/>
        <end position="59"/>
    </location>
</feature>
<gene>
    <name evidence="2" type="ORF">FNK824_LOCUS40975</name>
</gene>
<evidence type="ECO:0000256" key="1">
    <source>
        <dbReference type="SAM" id="MobiDB-lite"/>
    </source>
</evidence>
<comment type="caution">
    <text evidence="2">The sequence shown here is derived from an EMBL/GenBank/DDBJ whole genome shotgun (WGS) entry which is preliminary data.</text>
</comment>
<dbReference type="Proteomes" id="UP000663874">
    <property type="component" value="Unassembled WGS sequence"/>
</dbReference>
<accession>A0A820IKN1</accession>
<feature type="non-terminal residue" evidence="2">
    <location>
        <position position="59"/>
    </location>
</feature>